<dbReference type="EMBL" id="JABAYA010000105">
    <property type="protein sequence ID" value="KAF7725069.1"/>
    <property type="molecule type" value="Genomic_DNA"/>
</dbReference>
<keyword evidence="2" id="KW-1185">Reference proteome</keyword>
<evidence type="ECO:0000313" key="1">
    <source>
        <dbReference type="EMBL" id="KAF7725069.1"/>
    </source>
</evidence>
<accession>A0A8H7BV17</accession>
<organism evidence="1 2">
    <name type="scientific">Apophysomyces ossiformis</name>
    <dbReference type="NCBI Taxonomy" id="679940"/>
    <lineage>
        <taxon>Eukaryota</taxon>
        <taxon>Fungi</taxon>
        <taxon>Fungi incertae sedis</taxon>
        <taxon>Mucoromycota</taxon>
        <taxon>Mucoromycotina</taxon>
        <taxon>Mucoromycetes</taxon>
        <taxon>Mucorales</taxon>
        <taxon>Mucorineae</taxon>
        <taxon>Mucoraceae</taxon>
        <taxon>Apophysomyces</taxon>
    </lineage>
</organism>
<proteinExistence type="predicted"/>
<comment type="caution">
    <text evidence="1">The sequence shown here is derived from an EMBL/GenBank/DDBJ whole genome shotgun (WGS) entry which is preliminary data.</text>
</comment>
<dbReference type="Proteomes" id="UP000605846">
    <property type="component" value="Unassembled WGS sequence"/>
</dbReference>
<sequence>MTRTDHIPENSAIVRATMQEYAARGLDIMDEPLVNKELSMFAVAKLLPETAIRNTSLLDKDGYIQVA</sequence>
<dbReference type="AlphaFoldDB" id="A0A8H7BV17"/>
<gene>
    <name evidence="1" type="ORF">EC973_000476</name>
</gene>
<name>A0A8H7BV17_9FUNG</name>
<reference evidence="1" key="1">
    <citation type="submission" date="2020-01" db="EMBL/GenBank/DDBJ databases">
        <title>Genome Sequencing of Three Apophysomyces-Like Fungal Strains Confirms a Novel Fungal Genus in the Mucoromycota with divergent Burkholderia-like Endosymbiotic Bacteria.</title>
        <authorList>
            <person name="Stajich J.E."/>
            <person name="Macias A.M."/>
            <person name="Carter-House D."/>
            <person name="Lovett B."/>
            <person name="Kasson L.R."/>
            <person name="Berry K."/>
            <person name="Grigoriev I."/>
            <person name="Chang Y."/>
            <person name="Spatafora J."/>
            <person name="Kasson M.T."/>
        </authorList>
    </citation>
    <scope>NUCLEOTIDE SEQUENCE</scope>
    <source>
        <strain evidence="1">NRRL A-21654</strain>
    </source>
</reference>
<protein>
    <submittedName>
        <fullName evidence="1">Uncharacterized protein</fullName>
    </submittedName>
</protein>
<evidence type="ECO:0000313" key="2">
    <source>
        <dbReference type="Proteomes" id="UP000605846"/>
    </source>
</evidence>